<dbReference type="STRING" id="485913.Krac_2452"/>
<name>D6U5D2_KTERA</name>
<dbReference type="InterPro" id="IPR007400">
    <property type="entry name" value="PrpF-like"/>
</dbReference>
<dbReference type="FunCoup" id="D6U5D2">
    <property type="interactions" value="85"/>
</dbReference>
<keyword evidence="4" id="KW-1185">Reference proteome</keyword>
<dbReference type="RefSeq" id="WP_007919255.1">
    <property type="nucleotide sequence ID" value="NZ_ADVG01000004.1"/>
</dbReference>
<comment type="caution">
    <text evidence="3">The sequence shown here is derived from an EMBL/GenBank/DDBJ whole genome shotgun (WGS) entry which is preliminary data.</text>
</comment>
<reference evidence="3 4" key="1">
    <citation type="journal article" date="2011" name="Stand. Genomic Sci.">
        <title>Non-contiguous finished genome sequence and contextual data of the filamentous soil bacterium Ktedonobacter racemifer type strain (SOSP1-21).</title>
        <authorList>
            <person name="Chang Y.J."/>
            <person name="Land M."/>
            <person name="Hauser L."/>
            <person name="Chertkov O."/>
            <person name="Del Rio T.G."/>
            <person name="Nolan M."/>
            <person name="Copeland A."/>
            <person name="Tice H."/>
            <person name="Cheng J.F."/>
            <person name="Lucas S."/>
            <person name="Han C."/>
            <person name="Goodwin L."/>
            <person name="Pitluck S."/>
            <person name="Ivanova N."/>
            <person name="Ovchinikova G."/>
            <person name="Pati A."/>
            <person name="Chen A."/>
            <person name="Palaniappan K."/>
            <person name="Mavromatis K."/>
            <person name="Liolios K."/>
            <person name="Brettin T."/>
            <person name="Fiebig A."/>
            <person name="Rohde M."/>
            <person name="Abt B."/>
            <person name="Goker M."/>
            <person name="Detter J.C."/>
            <person name="Woyke T."/>
            <person name="Bristow J."/>
            <person name="Eisen J.A."/>
            <person name="Markowitz V."/>
            <person name="Hugenholtz P."/>
            <person name="Kyrpides N.C."/>
            <person name="Klenk H.P."/>
            <person name="Lapidus A."/>
        </authorList>
    </citation>
    <scope>NUCLEOTIDE SEQUENCE [LARGE SCALE GENOMIC DNA]</scope>
    <source>
        <strain evidence="4">DSM 44963</strain>
    </source>
</reference>
<organism evidence="3 4">
    <name type="scientific">Ktedonobacter racemifer DSM 44963</name>
    <dbReference type="NCBI Taxonomy" id="485913"/>
    <lineage>
        <taxon>Bacteria</taxon>
        <taxon>Bacillati</taxon>
        <taxon>Chloroflexota</taxon>
        <taxon>Ktedonobacteria</taxon>
        <taxon>Ktedonobacterales</taxon>
        <taxon>Ktedonobacteraceae</taxon>
        <taxon>Ktedonobacter</taxon>
    </lineage>
</organism>
<evidence type="ECO:0000256" key="1">
    <source>
        <dbReference type="ARBA" id="ARBA00007673"/>
    </source>
</evidence>
<dbReference type="PANTHER" id="PTHR43709:SF2">
    <property type="entry name" value="DUF453 DOMAIN PROTEIN (AFU_ORTHOLOGUE AFUA_6G00360)"/>
    <property type="match status" value="1"/>
</dbReference>
<evidence type="ECO:0000313" key="3">
    <source>
        <dbReference type="EMBL" id="EFH81712.1"/>
    </source>
</evidence>
<dbReference type="Gene3D" id="3.10.310.10">
    <property type="entry name" value="Diaminopimelate Epimerase, Chain A, domain 1"/>
    <property type="match status" value="2"/>
</dbReference>
<sequence>MSFIHHDRNIEQMLIPITVIRGGTSRGFYFEGKNVPPQGKGLEEFLLAVRGSPDPMGMDGLGGDTIQQSKVAIVSPSSRPDADVDYTFIQIFPDQPAGLSYKMNCGNISAGVPVFALMKNMIPNVPDGRVTVWVFSTNTGKIMYMTLDVLNGEARVAGETTVGGVPGTGAEILLDFRDLAGGFTGKLFPTGNLVDTLVMDDGSSIDVTIVDIANLCAFFDPKSFGIGYTGLELPSPDGTITAPSGMAQRITELRLKVARLIGWTQYTQETVRQSALPFAVSVTPPGDYTDMNGKTVHAKDIDLVARFYIESILHTAAPCTGSSCPAAAAAIPGTVPNRILAAEDLKAGKGGALTFGHPSGTFSVRTEPVVATCPNEITFKELAYSRTARIICDGTIYIKNERPPSYSAWKEVDEITAGSFFLEGDSVSIQK</sequence>
<dbReference type="EMBL" id="ADVG01000004">
    <property type="protein sequence ID" value="EFH81712.1"/>
    <property type="molecule type" value="Genomic_DNA"/>
</dbReference>
<dbReference type="InParanoid" id="D6U5D2"/>
<comment type="similarity">
    <text evidence="1">Belongs to the PrpF family.</text>
</comment>
<keyword evidence="2" id="KW-0413">Isomerase</keyword>
<accession>D6U5D2</accession>
<evidence type="ECO:0008006" key="5">
    <source>
        <dbReference type="Google" id="ProtNLM"/>
    </source>
</evidence>
<dbReference type="SUPFAM" id="SSF54506">
    <property type="entry name" value="Diaminopimelate epimerase-like"/>
    <property type="match status" value="2"/>
</dbReference>
<dbReference type="AlphaFoldDB" id="D6U5D2"/>
<gene>
    <name evidence="3" type="ORF">Krac_2452</name>
</gene>
<dbReference type="OrthoDB" id="9779763at2"/>
<evidence type="ECO:0000313" key="4">
    <source>
        <dbReference type="Proteomes" id="UP000004508"/>
    </source>
</evidence>
<dbReference type="PANTHER" id="PTHR43709">
    <property type="entry name" value="ACONITATE ISOMERASE-RELATED"/>
    <property type="match status" value="1"/>
</dbReference>
<evidence type="ECO:0000256" key="2">
    <source>
        <dbReference type="ARBA" id="ARBA00023235"/>
    </source>
</evidence>
<proteinExistence type="inferred from homology"/>
<dbReference type="eggNOG" id="COG2828">
    <property type="taxonomic scope" value="Bacteria"/>
</dbReference>
<protein>
    <recommendedName>
        <fullName evidence="5">PrpF protein</fullName>
    </recommendedName>
</protein>
<dbReference type="Pfam" id="PF04303">
    <property type="entry name" value="PrpF"/>
    <property type="match status" value="1"/>
</dbReference>
<dbReference type="GO" id="GO:0016853">
    <property type="term" value="F:isomerase activity"/>
    <property type="evidence" value="ECO:0007669"/>
    <property type="project" value="UniProtKB-KW"/>
</dbReference>
<dbReference type="Proteomes" id="UP000004508">
    <property type="component" value="Unassembled WGS sequence"/>
</dbReference>